<proteinExistence type="predicted"/>
<dbReference type="Pfam" id="PF05699">
    <property type="entry name" value="Dimer_Tnp_hAT"/>
    <property type="match status" value="1"/>
</dbReference>
<dbReference type="GO" id="GO:0016874">
    <property type="term" value="F:ligase activity"/>
    <property type="evidence" value="ECO:0007669"/>
    <property type="project" value="UniProtKB-KW"/>
</dbReference>
<protein>
    <submittedName>
        <fullName evidence="2">Alanine--tRNA ligase</fullName>
    </submittedName>
</protein>
<dbReference type="AlphaFoldDB" id="A0AA36F388"/>
<evidence type="ECO:0000259" key="1">
    <source>
        <dbReference type="Pfam" id="PF05699"/>
    </source>
</evidence>
<dbReference type="GO" id="GO:0046983">
    <property type="term" value="F:protein dimerization activity"/>
    <property type="evidence" value="ECO:0007669"/>
    <property type="project" value="InterPro"/>
</dbReference>
<gene>
    <name evidence="2" type="ORF">OCTVUL_1B008797</name>
</gene>
<evidence type="ECO:0000313" key="2">
    <source>
        <dbReference type="EMBL" id="CAI9722824.1"/>
    </source>
</evidence>
<keyword evidence="3" id="KW-1185">Reference proteome</keyword>
<feature type="domain" description="HAT C-terminal dimerisation" evidence="1">
    <location>
        <begin position="124"/>
        <end position="174"/>
    </location>
</feature>
<keyword evidence="2" id="KW-0436">Ligase</keyword>
<evidence type="ECO:0000313" key="3">
    <source>
        <dbReference type="Proteomes" id="UP001162480"/>
    </source>
</evidence>
<organism evidence="2 3">
    <name type="scientific">Octopus vulgaris</name>
    <name type="common">Common octopus</name>
    <dbReference type="NCBI Taxonomy" id="6645"/>
    <lineage>
        <taxon>Eukaryota</taxon>
        <taxon>Metazoa</taxon>
        <taxon>Spiralia</taxon>
        <taxon>Lophotrochozoa</taxon>
        <taxon>Mollusca</taxon>
        <taxon>Cephalopoda</taxon>
        <taxon>Coleoidea</taxon>
        <taxon>Octopodiformes</taxon>
        <taxon>Octopoda</taxon>
        <taxon>Incirrata</taxon>
        <taxon>Octopodidae</taxon>
        <taxon>Octopus</taxon>
    </lineage>
</organism>
<dbReference type="EMBL" id="OX597818">
    <property type="protein sequence ID" value="CAI9722824.1"/>
    <property type="molecule type" value="Genomic_DNA"/>
</dbReference>
<sequence>MEIPICICKVSAFSRRMESLIDKVDASKWEEIDASKVDGLVDYHIMRNFKNLDDHTIEFLIQANDDSDTVKATCTHLLKGKNPMQGIVNCDKSVLLSEITVAKAYISKQNMMILHDILGSLRIVQDAFPNVYLLYGAALTFGSSTATCESLFSTLTRIMTPFRPNMKHQRKPNLAILASLNKYKSSIEKDDILKFFALRCRRLQLY</sequence>
<dbReference type="InterPro" id="IPR008906">
    <property type="entry name" value="HATC_C_dom"/>
</dbReference>
<reference evidence="2" key="1">
    <citation type="submission" date="2023-08" db="EMBL/GenBank/DDBJ databases">
        <authorList>
            <person name="Alioto T."/>
            <person name="Alioto T."/>
            <person name="Gomez Garrido J."/>
        </authorList>
    </citation>
    <scope>NUCLEOTIDE SEQUENCE</scope>
</reference>
<name>A0AA36F388_OCTVU</name>
<accession>A0AA36F388</accession>
<dbReference type="Proteomes" id="UP001162480">
    <property type="component" value="Chromosome 5"/>
</dbReference>